<reference evidence="2" key="2">
    <citation type="journal article" date="2018" name="Plant J.">
        <title>The Sorghum bicolor reference genome: improved assembly, gene annotations, a transcriptome atlas, and signatures of genome organization.</title>
        <authorList>
            <person name="McCormick R.F."/>
            <person name="Truong S.K."/>
            <person name="Sreedasyam A."/>
            <person name="Jenkins J."/>
            <person name="Shu S."/>
            <person name="Sims D."/>
            <person name="Kennedy M."/>
            <person name="Amirebrahimi M."/>
            <person name="Weers B.D."/>
            <person name="McKinley B."/>
            <person name="Mattison A."/>
            <person name="Morishige D.T."/>
            <person name="Grimwood J."/>
            <person name="Schmutz J."/>
            <person name="Mullet J.E."/>
        </authorList>
    </citation>
    <scope>NUCLEOTIDE SEQUENCE [LARGE SCALE GENOMIC DNA]</scope>
    <source>
        <strain evidence="2">cv. BTx623</strain>
    </source>
</reference>
<sequence length="112" mass="12307">MWANPEAIWATGTGAKATRHSAPIPSAISRQIFLSFFFPANMIHALTPSLGWLESRPIFSDGHRRDATRSRIPGSSTGTSLALLPLFLASLRGPGHRLSHDSHRLHSNRQQT</sequence>
<gene>
    <name evidence="1" type="ORF">SORBI_3001G079000</name>
</gene>
<protein>
    <submittedName>
        <fullName evidence="1">Uncharacterized protein</fullName>
    </submittedName>
</protein>
<dbReference type="Proteomes" id="UP000000768">
    <property type="component" value="Chromosome 1"/>
</dbReference>
<reference evidence="1 2" key="1">
    <citation type="journal article" date="2009" name="Nature">
        <title>The Sorghum bicolor genome and the diversification of grasses.</title>
        <authorList>
            <person name="Paterson A.H."/>
            <person name="Bowers J.E."/>
            <person name="Bruggmann R."/>
            <person name="Dubchak I."/>
            <person name="Grimwood J."/>
            <person name="Gundlach H."/>
            <person name="Haberer G."/>
            <person name="Hellsten U."/>
            <person name="Mitros T."/>
            <person name="Poliakov A."/>
            <person name="Schmutz J."/>
            <person name="Spannagl M."/>
            <person name="Tang H."/>
            <person name="Wang X."/>
            <person name="Wicker T."/>
            <person name="Bharti A.K."/>
            <person name="Chapman J."/>
            <person name="Feltus F.A."/>
            <person name="Gowik U."/>
            <person name="Grigoriev I.V."/>
            <person name="Lyons E."/>
            <person name="Maher C.A."/>
            <person name="Martis M."/>
            <person name="Narechania A."/>
            <person name="Otillar R.P."/>
            <person name="Penning B.W."/>
            <person name="Salamov A.A."/>
            <person name="Wang Y."/>
            <person name="Zhang L."/>
            <person name="Carpita N.C."/>
            <person name="Freeling M."/>
            <person name="Gingle A.R."/>
            <person name="Hash C.T."/>
            <person name="Keller B."/>
            <person name="Klein P."/>
            <person name="Kresovich S."/>
            <person name="McCann M.C."/>
            <person name="Ming R."/>
            <person name="Peterson D.G."/>
            <person name="Mehboob-ur-Rahman"/>
            <person name="Ware D."/>
            <person name="Westhoff P."/>
            <person name="Mayer K.F."/>
            <person name="Messing J."/>
            <person name="Rokhsar D.S."/>
        </authorList>
    </citation>
    <scope>NUCLEOTIDE SEQUENCE [LARGE SCALE GENOMIC DNA]</scope>
    <source>
        <strain evidence="2">cv. BTx623</strain>
    </source>
</reference>
<evidence type="ECO:0000313" key="2">
    <source>
        <dbReference type="Proteomes" id="UP000000768"/>
    </source>
</evidence>
<dbReference type="Gramene" id="KXG37488">
    <property type="protein sequence ID" value="KXG37488"/>
    <property type="gene ID" value="SORBI_3001G079000"/>
</dbReference>
<organism evidence="1 2">
    <name type="scientific">Sorghum bicolor</name>
    <name type="common">Sorghum</name>
    <name type="synonym">Sorghum vulgare</name>
    <dbReference type="NCBI Taxonomy" id="4558"/>
    <lineage>
        <taxon>Eukaryota</taxon>
        <taxon>Viridiplantae</taxon>
        <taxon>Streptophyta</taxon>
        <taxon>Embryophyta</taxon>
        <taxon>Tracheophyta</taxon>
        <taxon>Spermatophyta</taxon>
        <taxon>Magnoliopsida</taxon>
        <taxon>Liliopsida</taxon>
        <taxon>Poales</taxon>
        <taxon>Poaceae</taxon>
        <taxon>PACMAD clade</taxon>
        <taxon>Panicoideae</taxon>
        <taxon>Andropogonodae</taxon>
        <taxon>Andropogoneae</taxon>
        <taxon>Sorghinae</taxon>
        <taxon>Sorghum</taxon>
    </lineage>
</organism>
<accession>A0A1B6QHT5</accession>
<dbReference type="InParanoid" id="A0A1B6QHT5"/>
<proteinExistence type="predicted"/>
<dbReference type="EMBL" id="CM000760">
    <property type="protein sequence ID" value="KXG37488.1"/>
    <property type="molecule type" value="Genomic_DNA"/>
</dbReference>
<name>A0A1B6QHT5_SORBI</name>
<evidence type="ECO:0000313" key="1">
    <source>
        <dbReference type="EMBL" id="KXG37488.1"/>
    </source>
</evidence>
<dbReference type="AlphaFoldDB" id="A0A1B6QHT5"/>
<keyword evidence="2" id="KW-1185">Reference proteome</keyword>